<evidence type="ECO:0000256" key="5">
    <source>
        <dbReference type="RuleBase" id="RU000461"/>
    </source>
</evidence>
<dbReference type="Gene3D" id="1.10.630.10">
    <property type="entry name" value="Cytochrome P450"/>
    <property type="match status" value="1"/>
</dbReference>
<evidence type="ECO:0000256" key="2">
    <source>
        <dbReference type="ARBA" id="ARBA00022617"/>
    </source>
</evidence>
<evidence type="ECO:0000256" key="7">
    <source>
        <dbReference type="SAM" id="Phobius"/>
    </source>
</evidence>
<keyword evidence="5" id="KW-0560">Oxidoreductase</keyword>
<evidence type="ECO:0000313" key="8">
    <source>
        <dbReference type="EMBL" id="KAK7423655.1"/>
    </source>
</evidence>
<feature type="transmembrane region" description="Helical" evidence="7">
    <location>
        <begin position="12"/>
        <end position="33"/>
    </location>
</feature>
<reference evidence="8 9" key="1">
    <citation type="journal article" date="2025" name="Microbiol. Resour. Announc.">
        <title>Draft genome sequences for Neonectria magnoliae and Neonectria punicea, canker pathogens of Liriodendron tulipifera and Acer saccharum in West Virginia.</title>
        <authorList>
            <person name="Petronek H.M."/>
            <person name="Kasson M.T."/>
            <person name="Metheny A.M."/>
            <person name="Stauder C.M."/>
            <person name="Lovett B."/>
            <person name="Lynch S.C."/>
            <person name="Garnas J.R."/>
            <person name="Kasson L.R."/>
            <person name="Stajich J.E."/>
        </authorList>
    </citation>
    <scope>NUCLEOTIDE SEQUENCE [LARGE SCALE GENOMIC DNA]</scope>
    <source>
        <strain evidence="8 9">NRRL 64653</strain>
    </source>
</reference>
<comment type="caution">
    <text evidence="8">The sequence shown here is derived from an EMBL/GenBank/DDBJ whole genome shotgun (WGS) entry which is preliminary data.</text>
</comment>
<comment type="cofactor">
    <cofactor evidence="1">
        <name>heme</name>
        <dbReference type="ChEBI" id="CHEBI:30413"/>
    </cofactor>
</comment>
<keyword evidence="7" id="KW-0472">Membrane</keyword>
<organism evidence="8 9">
    <name type="scientific">Neonectria punicea</name>
    <dbReference type="NCBI Taxonomy" id="979145"/>
    <lineage>
        <taxon>Eukaryota</taxon>
        <taxon>Fungi</taxon>
        <taxon>Dikarya</taxon>
        <taxon>Ascomycota</taxon>
        <taxon>Pezizomycotina</taxon>
        <taxon>Sordariomycetes</taxon>
        <taxon>Hypocreomycetidae</taxon>
        <taxon>Hypocreales</taxon>
        <taxon>Nectriaceae</taxon>
        <taxon>Neonectria</taxon>
    </lineage>
</organism>
<proteinExistence type="inferred from homology"/>
<keyword evidence="7" id="KW-1133">Transmembrane helix</keyword>
<dbReference type="PROSITE" id="PS00086">
    <property type="entry name" value="CYTOCHROME_P450"/>
    <property type="match status" value="1"/>
</dbReference>
<dbReference type="EMBL" id="JAZAVJ010000008">
    <property type="protein sequence ID" value="KAK7423655.1"/>
    <property type="molecule type" value="Genomic_DNA"/>
</dbReference>
<dbReference type="SUPFAM" id="SSF48264">
    <property type="entry name" value="Cytochrome P450"/>
    <property type="match status" value="1"/>
</dbReference>
<dbReference type="PANTHER" id="PTHR24305">
    <property type="entry name" value="CYTOCHROME P450"/>
    <property type="match status" value="1"/>
</dbReference>
<keyword evidence="4 5" id="KW-0408">Iron</keyword>
<dbReference type="InterPro" id="IPR017972">
    <property type="entry name" value="Cyt_P450_CS"/>
</dbReference>
<evidence type="ECO:0000256" key="1">
    <source>
        <dbReference type="ARBA" id="ARBA00001971"/>
    </source>
</evidence>
<dbReference type="InterPro" id="IPR036396">
    <property type="entry name" value="Cyt_P450_sf"/>
</dbReference>
<keyword evidence="5" id="KW-0503">Monooxygenase</keyword>
<dbReference type="PRINTS" id="PR00385">
    <property type="entry name" value="P450"/>
</dbReference>
<evidence type="ECO:0000256" key="6">
    <source>
        <dbReference type="SAM" id="Coils"/>
    </source>
</evidence>
<keyword evidence="6" id="KW-0175">Coiled coil</keyword>
<dbReference type="Pfam" id="PF00067">
    <property type="entry name" value="p450"/>
    <property type="match status" value="1"/>
</dbReference>
<keyword evidence="3 5" id="KW-0479">Metal-binding</keyword>
<accession>A0ABR1HQZ2</accession>
<evidence type="ECO:0000256" key="4">
    <source>
        <dbReference type="ARBA" id="ARBA00023004"/>
    </source>
</evidence>
<protein>
    <submittedName>
        <fullName evidence="8">Uncharacterized protein</fullName>
    </submittedName>
</protein>
<dbReference type="PANTHER" id="PTHR24305:SF103">
    <property type="entry name" value="P450, PUTATIVE (EUROFUNG)-RELATED"/>
    <property type="match status" value="1"/>
</dbReference>
<dbReference type="InterPro" id="IPR001128">
    <property type="entry name" value="Cyt_P450"/>
</dbReference>
<evidence type="ECO:0000256" key="3">
    <source>
        <dbReference type="ARBA" id="ARBA00022723"/>
    </source>
</evidence>
<dbReference type="InterPro" id="IPR050121">
    <property type="entry name" value="Cytochrome_P450_monoxygenase"/>
</dbReference>
<dbReference type="Proteomes" id="UP001498476">
    <property type="component" value="Unassembled WGS sequence"/>
</dbReference>
<comment type="similarity">
    <text evidence="5">Belongs to the cytochrome P450 family.</text>
</comment>
<evidence type="ECO:0000313" key="9">
    <source>
        <dbReference type="Proteomes" id="UP001498476"/>
    </source>
</evidence>
<gene>
    <name evidence="8" type="ORF">QQX98_000845</name>
</gene>
<feature type="coiled-coil region" evidence="6">
    <location>
        <begin position="259"/>
        <end position="286"/>
    </location>
</feature>
<name>A0ABR1HQZ2_9HYPO</name>
<keyword evidence="2 5" id="KW-0349">Heme</keyword>
<sequence length="509" mass="57342">MTSLLLTPFSGHVPFSVLLPSLAILAFLVYAIYQRVFHPLAAYPGPFLASLTDLWQVREFLSLNQPYHLTELHEKYGPFVRYGPDKLSITAEEAIPLIYQRGGRTMPKTEFYDAYGAKIPNVFGMRDEMVHAIRRRHMSHSFSINYVKGMEEYLDANIKILREKITGFAKRNQAFDLKKLLHYYTIDVLGELAFSRSFGIQLSDDESLVPPVVEHSLLGAVTGAWSAMTKTLRAWLPLVPHVGLQMLFKGRADCANLAAQCVDRRVKTLEQEKEGSEAERKDILTNLILAKYPDSGERLKQSDLEAEAYGFIIAGTHTTSATTTLLLYHLLHAPDILKNCISEIDHKLEPLESDQAAYSVATVETSLPYLRQCVKENFRITPVFTMPLARRVTAPEGIVIAGRHIKKGTSVAVCNHAFHHNPEAWGTDHNVFNPSRWDIPEISQKSRYLMHFGLGGRQCIGKTVAQTNIYKLTSTLLRLFEFELADGEERGKVAQGGFHGQLLESRSHF</sequence>
<dbReference type="PRINTS" id="PR00463">
    <property type="entry name" value="EP450I"/>
</dbReference>
<keyword evidence="9" id="KW-1185">Reference proteome</keyword>
<keyword evidence="7" id="KW-0812">Transmembrane</keyword>
<dbReference type="InterPro" id="IPR002401">
    <property type="entry name" value="Cyt_P450_E_grp-I"/>
</dbReference>